<dbReference type="OrthoDB" id="1253698at2"/>
<dbReference type="PROSITE" id="PS51257">
    <property type="entry name" value="PROKAR_LIPOPROTEIN"/>
    <property type="match status" value="1"/>
</dbReference>
<dbReference type="SMART" id="SM00028">
    <property type="entry name" value="TPR"/>
    <property type="match status" value="5"/>
</dbReference>
<dbReference type="InterPro" id="IPR019734">
    <property type="entry name" value="TPR_rpt"/>
</dbReference>
<keyword evidence="2 3" id="KW-0802">TPR repeat</keyword>
<dbReference type="EMBL" id="FNAC01000033">
    <property type="protein sequence ID" value="SDD49572.1"/>
    <property type="molecule type" value="Genomic_DNA"/>
</dbReference>
<feature type="signal peptide" evidence="4">
    <location>
        <begin position="1"/>
        <end position="27"/>
    </location>
</feature>
<dbReference type="STRING" id="686796.SAMN04488104_103315"/>
<dbReference type="SUPFAM" id="SSF48452">
    <property type="entry name" value="TPR-like"/>
    <property type="match status" value="1"/>
</dbReference>
<dbReference type="Pfam" id="PF13432">
    <property type="entry name" value="TPR_16"/>
    <property type="match status" value="1"/>
</dbReference>
<accession>A0A1G6V7L1</accession>
<keyword evidence="6" id="KW-1185">Reference proteome</keyword>
<dbReference type="PANTHER" id="PTHR44858">
    <property type="entry name" value="TETRATRICOPEPTIDE REPEAT PROTEIN 6"/>
    <property type="match status" value="1"/>
</dbReference>
<evidence type="ECO:0000313" key="5">
    <source>
        <dbReference type="EMBL" id="SDD49572.1"/>
    </source>
</evidence>
<feature type="repeat" description="TPR" evidence="3">
    <location>
        <begin position="54"/>
        <end position="87"/>
    </location>
</feature>
<name>A0A1G6V7L1_9BACT</name>
<protein>
    <submittedName>
        <fullName evidence="5">Tetratricopeptide repeat-containing protein</fullName>
    </submittedName>
</protein>
<keyword evidence="1" id="KW-0677">Repeat</keyword>
<keyword evidence="4" id="KW-0732">Signal</keyword>
<evidence type="ECO:0000256" key="1">
    <source>
        <dbReference type="ARBA" id="ARBA00022737"/>
    </source>
</evidence>
<dbReference type="RefSeq" id="WP_087940455.1">
    <property type="nucleotide sequence ID" value="NZ_FNAC01000033.1"/>
</dbReference>
<proteinExistence type="predicted"/>
<feature type="repeat" description="TPR" evidence="3">
    <location>
        <begin position="122"/>
        <end position="155"/>
    </location>
</feature>
<evidence type="ECO:0000256" key="4">
    <source>
        <dbReference type="SAM" id="SignalP"/>
    </source>
</evidence>
<dbReference type="InterPro" id="IPR011990">
    <property type="entry name" value="TPR-like_helical_dom_sf"/>
</dbReference>
<dbReference type="Pfam" id="PF13181">
    <property type="entry name" value="TPR_8"/>
    <property type="match status" value="1"/>
</dbReference>
<dbReference type="Proteomes" id="UP000199060">
    <property type="component" value="Unassembled WGS sequence"/>
</dbReference>
<evidence type="ECO:0000313" key="6">
    <source>
        <dbReference type="Proteomes" id="UP000199060"/>
    </source>
</evidence>
<reference evidence="6" key="1">
    <citation type="submission" date="2016-10" db="EMBL/GenBank/DDBJ databases">
        <authorList>
            <person name="Varghese N."/>
            <person name="Submissions S."/>
        </authorList>
    </citation>
    <scope>NUCLEOTIDE SEQUENCE [LARGE SCALE GENOMIC DNA]</scope>
    <source>
        <strain evidence="6">DSM 23095</strain>
    </source>
</reference>
<feature type="chain" id="PRO_5011746686" evidence="4">
    <location>
        <begin position="28"/>
        <end position="265"/>
    </location>
</feature>
<sequence>MLRKTHTPTILLLAVLFSSCQSTLQNAERLFYNQEYEEVISELNQYLFFQVTDLKALHLRARSYEELGRIPEAIKDYERIIDLDPNYAQAFAGIGKIYYQEKRYKEAELALLNAAKKDPKDYQILYHLGKALLMTESYRQADEFFQKAKEINDKEPKLHYYQGMARAYLGDVLGCAASFNTYVKYEPDNMIGRYNRGFALMRAGYPHWALEDFEAVLKQNPKHVEALAKKGICMTQMGNSQGCLFIQEAASKGSDYAQSHLDLCS</sequence>
<organism evidence="5 6">
    <name type="scientific">Algoriphagus faecimaris</name>
    <dbReference type="NCBI Taxonomy" id="686796"/>
    <lineage>
        <taxon>Bacteria</taxon>
        <taxon>Pseudomonadati</taxon>
        <taxon>Bacteroidota</taxon>
        <taxon>Cytophagia</taxon>
        <taxon>Cytophagales</taxon>
        <taxon>Cyclobacteriaceae</taxon>
        <taxon>Algoriphagus</taxon>
    </lineage>
</organism>
<dbReference type="AlphaFoldDB" id="A0A1G6V7L1"/>
<dbReference type="Gene3D" id="1.25.40.10">
    <property type="entry name" value="Tetratricopeptide repeat domain"/>
    <property type="match status" value="3"/>
</dbReference>
<dbReference type="InterPro" id="IPR050498">
    <property type="entry name" value="Ycf3"/>
</dbReference>
<dbReference type="PROSITE" id="PS50005">
    <property type="entry name" value="TPR"/>
    <property type="match status" value="3"/>
</dbReference>
<dbReference type="PANTHER" id="PTHR44858:SF1">
    <property type="entry name" value="UDP-N-ACETYLGLUCOSAMINE--PEPTIDE N-ACETYLGLUCOSAMINYLTRANSFERASE SPINDLY-RELATED"/>
    <property type="match status" value="1"/>
</dbReference>
<evidence type="ECO:0000256" key="2">
    <source>
        <dbReference type="ARBA" id="ARBA00022803"/>
    </source>
</evidence>
<gene>
    <name evidence="5" type="ORF">SAMN04488104_103315</name>
</gene>
<feature type="repeat" description="TPR" evidence="3">
    <location>
        <begin position="88"/>
        <end position="121"/>
    </location>
</feature>
<evidence type="ECO:0000256" key="3">
    <source>
        <dbReference type="PROSITE-ProRule" id="PRU00339"/>
    </source>
</evidence>